<feature type="compositionally biased region" description="Basic and acidic residues" evidence="4">
    <location>
        <begin position="418"/>
        <end position="430"/>
    </location>
</feature>
<keyword evidence="6" id="KW-1185">Reference proteome</keyword>
<protein>
    <submittedName>
        <fullName evidence="5">GH19997</fullName>
    </submittedName>
</protein>
<feature type="region of interest" description="Disordered" evidence="4">
    <location>
        <begin position="418"/>
        <end position="437"/>
    </location>
</feature>
<dbReference type="PROSITE" id="PS50138">
    <property type="entry name" value="BRCA2_REPEAT"/>
    <property type="match status" value="2"/>
</dbReference>
<dbReference type="EMBL" id="CH916367">
    <property type="protein sequence ID" value="EDW02253.1"/>
    <property type="molecule type" value="Genomic_DNA"/>
</dbReference>
<dbReference type="Proteomes" id="UP000001070">
    <property type="component" value="Unassembled WGS sequence"/>
</dbReference>
<feature type="compositionally biased region" description="Polar residues" evidence="4">
    <location>
        <begin position="15"/>
        <end position="25"/>
    </location>
</feature>
<keyword evidence="1" id="KW-0677">Repeat</keyword>
<evidence type="ECO:0000256" key="2">
    <source>
        <dbReference type="ARBA" id="ARBA00022763"/>
    </source>
</evidence>
<name>B4J823_DROGR</name>
<dbReference type="OrthoDB" id="21095at2759"/>
<dbReference type="STRING" id="7222.B4J823"/>
<organism evidence="6">
    <name type="scientific">Drosophila grimshawi</name>
    <name type="common">Hawaiian fruit fly</name>
    <name type="synonym">Idiomyia grimshawi</name>
    <dbReference type="NCBI Taxonomy" id="7222"/>
    <lineage>
        <taxon>Eukaryota</taxon>
        <taxon>Metazoa</taxon>
        <taxon>Ecdysozoa</taxon>
        <taxon>Arthropoda</taxon>
        <taxon>Hexapoda</taxon>
        <taxon>Insecta</taxon>
        <taxon>Pterygota</taxon>
        <taxon>Neoptera</taxon>
        <taxon>Endopterygota</taxon>
        <taxon>Diptera</taxon>
        <taxon>Brachycera</taxon>
        <taxon>Muscomorpha</taxon>
        <taxon>Ephydroidea</taxon>
        <taxon>Drosophilidae</taxon>
        <taxon>Drosophila</taxon>
        <taxon>Hawaiian Drosophila</taxon>
    </lineage>
</organism>
<keyword evidence="2" id="KW-0227">DNA damage</keyword>
<feature type="region of interest" description="Disordered" evidence="4">
    <location>
        <begin position="718"/>
        <end position="763"/>
    </location>
</feature>
<dbReference type="PhylomeDB" id="B4J823"/>
<dbReference type="PANTHER" id="PTHR11289">
    <property type="entry name" value="BREAST CANCER TYPE 2 SUSCEPTIBILITY PROTEIN BRCA2"/>
    <property type="match status" value="1"/>
</dbReference>
<dbReference type="FunCoup" id="B4J823">
    <property type="interactions" value="411"/>
</dbReference>
<evidence type="ECO:0000313" key="5">
    <source>
        <dbReference type="EMBL" id="EDW02253.1"/>
    </source>
</evidence>
<evidence type="ECO:0000313" key="6">
    <source>
        <dbReference type="Proteomes" id="UP000001070"/>
    </source>
</evidence>
<dbReference type="OMA" id="ECFSEDM"/>
<proteinExistence type="predicted"/>
<dbReference type="GO" id="GO:0006355">
    <property type="term" value="P:regulation of DNA-templated transcription"/>
    <property type="evidence" value="ECO:0007669"/>
    <property type="project" value="TreeGrafter"/>
</dbReference>
<dbReference type="InterPro" id="IPR002093">
    <property type="entry name" value="BRCA2_repeat"/>
</dbReference>
<dbReference type="InterPro" id="IPR015525">
    <property type="entry name" value="BRCA2"/>
</dbReference>
<keyword evidence="3" id="KW-0234">DNA repair</keyword>
<dbReference type="eggNOG" id="KOG4751">
    <property type="taxonomic scope" value="Eukaryota"/>
</dbReference>
<dbReference type="GO" id="GO:0000724">
    <property type="term" value="P:double-strand break repair via homologous recombination"/>
    <property type="evidence" value="ECO:0007669"/>
    <property type="project" value="InterPro"/>
</dbReference>
<sequence>MEDDDDDYSIDASPTDPSGSYSNRSQRSRGRITCTKTKPATETQLQCEIVNLGELENCFDLREAQLFEADRLDCLRARQEPARERLVPASQDFQTLQSLLENDQIPMEKTEPEADYEIATQLLSTPLSVVQEILQDFCGSPSYVEVELPTYYDALPWFRFRDKHIKTFARRSATTASTAAITTVTDDDDRSSCSSELSIQEDFTTQVPTATHCAFDANSSQKICENLLNLSAFFTQKNNANLSIDLPEMQTELKDCTLMELKEYDELDDATDVLEDIGYFVGKAEQCKYVDDNCDNKTIASNKTIEVTEAMQKSAAKLMADLEINNQLKREADASDCEMLEGIPFSEWQPMDVPNSLNHEDVEANQLDMILFNEWQPMSDSDDVAFRTASNKAIAISEEKLAEAAKLMADVEASYSQKLREDRHEGDPHSDISGNTEFRTASNKTMKLTEEMRKKAAMLMADLETNCNQLDKIQLKECPAESAECRTASNKTIQITDEKKKAGEKLMAEIEASYSKQLREDRNDGITHSDISGNIEFRTASNKVMEITEEMRKKAAMLMADLETNCNQLDEIHLKQIPPQNISECVQVTKEVVEETVKIVMSDVEAVIPEPPSEANNEITSCARISKDMQKVYEVTATPHQPQTSILEVPFETPKCTPEMESSLTQLTERSPLDRATKSSIITRRNLLSLNKRRKLKRDSEHCSTDASHTPIRLRFTPMAASTSTPVPNRKEDIKEVSQSQRTGRDRSCSQDSPRVAIARVGKRRSEDVLSPIYAPANKTRRLGLSRIRNKSSQDI</sequence>
<dbReference type="HOGENOM" id="CLU_315529_0_0_1"/>
<accession>B4J823</accession>
<gene>
    <name evidence="5" type="primary">Dgri\GH19997</name>
    <name evidence="5" type="ORF">Dgri_GH19997</name>
</gene>
<evidence type="ECO:0000256" key="1">
    <source>
        <dbReference type="ARBA" id="ARBA00022737"/>
    </source>
</evidence>
<evidence type="ECO:0000256" key="3">
    <source>
        <dbReference type="ARBA" id="ARBA00023204"/>
    </source>
</evidence>
<evidence type="ECO:0000256" key="4">
    <source>
        <dbReference type="SAM" id="MobiDB-lite"/>
    </source>
</evidence>
<dbReference type="AlphaFoldDB" id="B4J823"/>
<reference evidence="5 6" key="1">
    <citation type="journal article" date="2007" name="Nature">
        <title>Evolution of genes and genomes on the Drosophila phylogeny.</title>
        <authorList>
            <consortium name="Drosophila 12 Genomes Consortium"/>
            <person name="Clark A.G."/>
            <person name="Eisen M.B."/>
            <person name="Smith D.R."/>
            <person name="Bergman C.M."/>
            <person name="Oliver B."/>
            <person name="Markow T.A."/>
            <person name="Kaufman T.C."/>
            <person name="Kellis M."/>
            <person name="Gelbart W."/>
            <person name="Iyer V.N."/>
            <person name="Pollard D.A."/>
            <person name="Sackton T.B."/>
            <person name="Larracuente A.M."/>
            <person name="Singh N.D."/>
            <person name="Abad J.P."/>
            <person name="Abt D.N."/>
            <person name="Adryan B."/>
            <person name="Aguade M."/>
            <person name="Akashi H."/>
            <person name="Anderson W.W."/>
            <person name="Aquadro C.F."/>
            <person name="Ardell D.H."/>
            <person name="Arguello R."/>
            <person name="Artieri C.G."/>
            <person name="Barbash D.A."/>
            <person name="Barker D."/>
            <person name="Barsanti P."/>
            <person name="Batterham P."/>
            <person name="Batzoglou S."/>
            <person name="Begun D."/>
            <person name="Bhutkar A."/>
            <person name="Blanco E."/>
            <person name="Bosak S.A."/>
            <person name="Bradley R.K."/>
            <person name="Brand A.D."/>
            <person name="Brent M.R."/>
            <person name="Brooks A.N."/>
            <person name="Brown R.H."/>
            <person name="Butlin R.K."/>
            <person name="Caggese C."/>
            <person name="Calvi B.R."/>
            <person name="Bernardo de Carvalho A."/>
            <person name="Caspi A."/>
            <person name="Castrezana S."/>
            <person name="Celniker S.E."/>
            <person name="Chang J.L."/>
            <person name="Chapple C."/>
            <person name="Chatterji S."/>
            <person name="Chinwalla A."/>
            <person name="Civetta A."/>
            <person name="Clifton S.W."/>
            <person name="Comeron J.M."/>
            <person name="Costello J.C."/>
            <person name="Coyne J.A."/>
            <person name="Daub J."/>
            <person name="David R.G."/>
            <person name="Delcher A.L."/>
            <person name="Delehaunty K."/>
            <person name="Do C.B."/>
            <person name="Ebling H."/>
            <person name="Edwards K."/>
            <person name="Eickbush T."/>
            <person name="Evans J.D."/>
            <person name="Filipski A."/>
            <person name="Findeiss S."/>
            <person name="Freyhult E."/>
            <person name="Fulton L."/>
            <person name="Fulton R."/>
            <person name="Garcia A.C."/>
            <person name="Gardiner A."/>
            <person name="Garfield D.A."/>
            <person name="Garvin B.E."/>
            <person name="Gibson G."/>
            <person name="Gilbert D."/>
            <person name="Gnerre S."/>
            <person name="Godfrey J."/>
            <person name="Good R."/>
            <person name="Gotea V."/>
            <person name="Gravely B."/>
            <person name="Greenberg A.J."/>
            <person name="Griffiths-Jones S."/>
            <person name="Gross S."/>
            <person name="Guigo R."/>
            <person name="Gustafson E.A."/>
            <person name="Haerty W."/>
            <person name="Hahn M.W."/>
            <person name="Halligan D.L."/>
            <person name="Halpern A.L."/>
            <person name="Halter G.M."/>
            <person name="Han M.V."/>
            <person name="Heger A."/>
            <person name="Hillier L."/>
            <person name="Hinrichs A.S."/>
            <person name="Holmes I."/>
            <person name="Hoskins R.A."/>
            <person name="Hubisz M.J."/>
            <person name="Hultmark D."/>
            <person name="Huntley M.A."/>
            <person name="Jaffe D.B."/>
            <person name="Jagadeeshan S."/>
            <person name="Jeck W.R."/>
            <person name="Johnson J."/>
            <person name="Jones C.D."/>
            <person name="Jordan W.C."/>
            <person name="Karpen G.H."/>
            <person name="Kataoka E."/>
            <person name="Keightley P.D."/>
            <person name="Kheradpour P."/>
            <person name="Kirkness E.F."/>
            <person name="Koerich L.B."/>
            <person name="Kristiansen K."/>
            <person name="Kudrna D."/>
            <person name="Kulathinal R.J."/>
            <person name="Kumar S."/>
            <person name="Kwok R."/>
            <person name="Lander E."/>
            <person name="Langley C.H."/>
            <person name="Lapoint R."/>
            <person name="Lazzaro B.P."/>
            <person name="Lee S.J."/>
            <person name="Levesque L."/>
            <person name="Li R."/>
            <person name="Lin C.F."/>
            <person name="Lin M.F."/>
            <person name="Lindblad-Toh K."/>
            <person name="Llopart A."/>
            <person name="Long M."/>
            <person name="Low L."/>
            <person name="Lozovsky E."/>
            <person name="Lu J."/>
            <person name="Luo M."/>
            <person name="Machado C.A."/>
            <person name="Makalowski W."/>
            <person name="Marzo M."/>
            <person name="Matsuda M."/>
            <person name="Matzkin L."/>
            <person name="McAllister B."/>
            <person name="McBride C.S."/>
            <person name="McKernan B."/>
            <person name="McKernan K."/>
            <person name="Mendez-Lago M."/>
            <person name="Minx P."/>
            <person name="Mollenhauer M.U."/>
            <person name="Montooth K."/>
            <person name="Mount S.M."/>
            <person name="Mu X."/>
            <person name="Myers E."/>
            <person name="Negre B."/>
            <person name="Newfeld S."/>
            <person name="Nielsen R."/>
            <person name="Noor M.A."/>
            <person name="O'Grady P."/>
            <person name="Pachter L."/>
            <person name="Papaceit M."/>
            <person name="Parisi M.J."/>
            <person name="Parisi M."/>
            <person name="Parts L."/>
            <person name="Pedersen J.S."/>
            <person name="Pesole G."/>
            <person name="Phillippy A.M."/>
            <person name="Ponting C.P."/>
            <person name="Pop M."/>
            <person name="Porcelli D."/>
            <person name="Powell J.R."/>
            <person name="Prohaska S."/>
            <person name="Pruitt K."/>
            <person name="Puig M."/>
            <person name="Quesneville H."/>
            <person name="Ram K.R."/>
            <person name="Rand D."/>
            <person name="Rasmussen M.D."/>
            <person name="Reed L.K."/>
            <person name="Reenan R."/>
            <person name="Reily A."/>
            <person name="Remington K.A."/>
            <person name="Rieger T.T."/>
            <person name="Ritchie M.G."/>
            <person name="Robin C."/>
            <person name="Rogers Y.H."/>
            <person name="Rohde C."/>
            <person name="Rozas J."/>
            <person name="Rubenfield M.J."/>
            <person name="Ruiz A."/>
            <person name="Russo S."/>
            <person name="Salzberg S.L."/>
            <person name="Sanchez-Gracia A."/>
            <person name="Saranga D.J."/>
            <person name="Sato H."/>
            <person name="Schaeffer S.W."/>
            <person name="Schatz M.C."/>
            <person name="Schlenke T."/>
            <person name="Schwartz R."/>
            <person name="Segarra C."/>
            <person name="Singh R.S."/>
            <person name="Sirot L."/>
            <person name="Sirota M."/>
            <person name="Sisneros N.B."/>
            <person name="Smith C.D."/>
            <person name="Smith T.F."/>
            <person name="Spieth J."/>
            <person name="Stage D.E."/>
            <person name="Stark A."/>
            <person name="Stephan W."/>
            <person name="Strausberg R.L."/>
            <person name="Strempel S."/>
            <person name="Sturgill D."/>
            <person name="Sutton G."/>
            <person name="Sutton G.G."/>
            <person name="Tao W."/>
            <person name="Teichmann S."/>
            <person name="Tobari Y.N."/>
            <person name="Tomimura Y."/>
            <person name="Tsolas J.M."/>
            <person name="Valente V.L."/>
            <person name="Venter E."/>
            <person name="Venter J.C."/>
            <person name="Vicario S."/>
            <person name="Vieira F.G."/>
            <person name="Vilella A.J."/>
            <person name="Villasante A."/>
            <person name="Walenz B."/>
            <person name="Wang J."/>
            <person name="Wasserman M."/>
            <person name="Watts T."/>
            <person name="Wilson D."/>
            <person name="Wilson R.K."/>
            <person name="Wing R.A."/>
            <person name="Wolfner M.F."/>
            <person name="Wong A."/>
            <person name="Wong G.K."/>
            <person name="Wu C.I."/>
            <person name="Wu G."/>
            <person name="Yamamoto D."/>
            <person name="Yang H.P."/>
            <person name="Yang S.P."/>
            <person name="Yorke J.A."/>
            <person name="Yoshida K."/>
            <person name="Zdobnov E."/>
            <person name="Zhang P."/>
            <person name="Zhang Y."/>
            <person name="Zimin A.V."/>
            <person name="Baldwin J."/>
            <person name="Abdouelleil A."/>
            <person name="Abdulkadir J."/>
            <person name="Abebe A."/>
            <person name="Abera B."/>
            <person name="Abreu J."/>
            <person name="Acer S.C."/>
            <person name="Aftuck L."/>
            <person name="Alexander A."/>
            <person name="An P."/>
            <person name="Anderson E."/>
            <person name="Anderson S."/>
            <person name="Arachi H."/>
            <person name="Azer M."/>
            <person name="Bachantsang P."/>
            <person name="Barry A."/>
            <person name="Bayul T."/>
            <person name="Berlin A."/>
            <person name="Bessette D."/>
            <person name="Bloom T."/>
            <person name="Blye J."/>
            <person name="Boguslavskiy L."/>
            <person name="Bonnet C."/>
            <person name="Boukhgalter B."/>
            <person name="Bourzgui I."/>
            <person name="Brown A."/>
            <person name="Cahill P."/>
            <person name="Channer S."/>
            <person name="Cheshatsang Y."/>
            <person name="Chuda L."/>
            <person name="Citroen M."/>
            <person name="Collymore A."/>
            <person name="Cooke P."/>
            <person name="Costello M."/>
            <person name="D'Aco K."/>
            <person name="Daza R."/>
            <person name="De Haan G."/>
            <person name="DeGray S."/>
            <person name="DeMaso C."/>
            <person name="Dhargay N."/>
            <person name="Dooley K."/>
            <person name="Dooley E."/>
            <person name="Doricent M."/>
            <person name="Dorje P."/>
            <person name="Dorjee K."/>
            <person name="Dupes A."/>
            <person name="Elong R."/>
            <person name="Falk J."/>
            <person name="Farina A."/>
            <person name="Faro S."/>
            <person name="Ferguson D."/>
            <person name="Fisher S."/>
            <person name="Foley C.D."/>
            <person name="Franke A."/>
            <person name="Friedrich D."/>
            <person name="Gadbois L."/>
            <person name="Gearin G."/>
            <person name="Gearin C.R."/>
            <person name="Giannoukos G."/>
            <person name="Goode T."/>
            <person name="Graham J."/>
            <person name="Grandbois E."/>
            <person name="Grewal S."/>
            <person name="Gyaltsen K."/>
            <person name="Hafez N."/>
            <person name="Hagos B."/>
            <person name="Hall J."/>
            <person name="Henson C."/>
            <person name="Hollinger A."/>
            <person name="Honan T."/>
            <person name="Huard M.D."/>
            <person name="Hughes L."/>
            <person name="Hurhula B."/>
            <person name="Husby M.E."/>
            <person name="Kamat A."/>
            <person name="Kanga B."/>
            <person name="Kashin S."/>
            <person name="Khazanovich D."/>
            <person name="Kisner P."/>
            <person name="Lance K."/>
            <person name="Lara M."/>
            <person name="Lee W."/>
            <person name="Lennon N."/>
            <person name="Letendre F."/>
            <person name="LeVine R."/>
            <person name="Lipovsky A."/>
            <person name="Liu X."/>
            <person name="Liu J."/>
            <person name="Liu S."/>
            <person name="Lokyitsang T."/>
            <person name="Lokyitsang Y."/>
            <person name="Lubonja R."/>
            <person name="Lui A."/>
            <person name="MacDonald P."/>
            <person name="Magnisalis V."/>
            <person name="Maru K."/>
            <person name="Matthews C."/>
            <person name="McCusker W."/>
            <person name="McDonough S."/>
            <person name="Mehta T."/>
            <person name="Meldrim J."/>
            <person name="Meneus L."/>
            <person name="Mihai O."/>
            <person name="Mihalev A."/>
            <person name="Mihova T."/>
            <person name="Mittelman R."/>
            <person name="Mlenga V."/>
            <person name="Montmayeur A."/>
            <person name="Mulrain L."/>
            <person name="Navidi A."/>
            <person name="Naylor J."/>
            <person name="Negash T."/>
            <person name="Nguyen T."/>
            <person name="Nguyen N."/>
            <person name="Nicol R."/>
            <person name="Norbu C."/>
            <person name="Norbu N."/>
            <person name="Novod N."/>
            <person name="O'Neill B."/>
            <person name="Osman S."/>
            <person name="Markiewicz E."/>
            <person name="Oyono O.L."/>
            <person name="Patti C."/>
            <person name="Phunkhang P."/>
            <person name="Pierre F."/>
            <person name="Priest M."/>
            <person name="Raghuraman S."/>
            <person name="Rege F."/>
            <person name="Reyes R."/>
            <person name="Rise C."/>
            <person name="Rogov P."/>
            <person name="Ross K."/>
            <person name="Ryan E."/>
            <person name="Settipalli S."/>
            <person name="Shea T."/>
            <person name="Sherpa N."/>
            <person name="Shi L."/>
            <person name="Shih D."/>
            <person name="Sparrow T."/>
            <person name="Spaulding J."/>
            <person name="Stalker J."/>
            <person name="Stange-Thomann N."/>
            <person name="Stavropoulos S."/>
            <person name="Stone C."/>
            <person name="Strader C."/>
            <person name="Tesfaye S."/>
            <person name="Thomson T."/>
            <person name="Thoulutsang Y."/>
            <person name="Thoulutsang D."/>
            <person name="Topham K."/>
            <person name="Topping I."/>
            <person name="Tsamla T."/>
            <person name="Vassiliev H."/>
            <person name="Vo A."/>
            <person name="Wangchuk T."/>
            <person name="Wangdi T."/>
            <person name="Weiand M."/>
            <person name="Wilkinson J."/>
            <person name="Wilson A."/>
            <person name="Yadav S."/>
            <person name="Young G."/>
            <person name="Yu Q."/>
            <person name="Zembek L."/>
            <person name="Zhong D."/>
            <person name="Zimmer A."/>
            <person name="Zwirko Z."/>
            <person name="Jaffe D.B."/>
            <person name="Alvarez P."/>
            <person name="Brockman W."/>
            <person name="Butler J."/>
            <person name="Chin C."/>
            <person name="Gnerre S."/>
            <person name="Grabherr M."/>
            <person name="Kleber M."/>
            <person name="Mauceli E."/>
            <person name="MacCallum I."/>
        </authorList>
    </citation>
    <scope>NUCLEOTIDE SEQUENCE [LARGE SCALE GENOMIC DNA]</scope>
    <source>
        <strain evidence="6">Tucson 15287-2541.00</strain>
    </source>
</reference>
<dbReference type="PANTHER" id="PTHR11289:SF0">
    <property type="entry name" value="BREAST CANCER TYPE 2 SUSCEPTIBILITY PROTEIN"/>
    <property type="match status" value="1"/>
</dbReference>
<feature type="region of interest" description="Disordered" evidence="4">
    <location>
        <begin position="1"/>
        <end position="33"/>
    </location>
</feature>
<dbReference type="InParanoid" id="B4J823"/>